<evidence type="ECO:0000256" key="10">
    <source>
        <dbReference type="RuleBase" id="RU003756"/>
    </source>
</evidence>
<evidence type="ECO:0000313" key="13">
    <source>
        <dbReference type="Proteomes" id="UP001207918"/>
    </source>
</evidence>
<dbReference type="Gene3D" id="3.30.420.110">
    <property type="entry name" value="MutS, connector domain"/>
    <property type="match status" value="1"/>
</dbReference>
<dbReference type="InterPro" id="IPR005748">
    <property type="entry name" value="DNA_mismatch_repair_MutS"/>
</dbReference>
<keyword evidence="4 9" id="KW-0227">DNA damage</keyword>
<comment type="similarity">
    <text evidence="1 9 10">Belongs to the DNA mismatch repair MutS family.</text>
</comment>
<dbReference type="Pfam" id="PF05190">
    <property type="entry name" value="MutS_IV"/>
    <property type="match status" value="1"/>
</dbReference>
<keyword evidence="5 9" id="KW-0067">ATP-binding</keyword>
<evidence type="ECO:0000259" key="11">
    <source>
        <dbReference type="PROSITE" id="PS00486"/>
    </source>
</evidence>
<keyword evidence="13" id="KW-1185">Reference proteome</keyword>
<dbReference type="PROSITE" id="PS00486">
    <property type="entry name" value="DNA_MISMATCH_REPAIR_2"/>
    <property type="match status" value="1"/>
</dbReference>
<dbReference type="SUPFAM" id="SSF48334">
    <property type="entry name" value="DNA repair protein MutS, domain III"/>
    <property type="match status" value="1"/>
</dbReference>
<organism evidence="12 13">
    <name type="scientific">Fodinibius salsisoli</name>
    <dbReference type="NCBI Taxonomy" id="2820877"/>
    <lineage>
        <taxon>Bacteria</taxon>
        <taxon>Pseudomonadati</taxon>
        <taxon>Balneolota</taxon>
        <taxon>Balneolia</taxon>
        <taxon>Balneolales</taxon>
        <taxon>Balneolaceae</taxon>
        <taxon>Fodinibius</taxon>
    </lineage>
</organism>
<dbReference type="InterPro" id="IPR007695">
    <property type="entry name" value="DNA_mismatch_repair_MutS-lik_N"/>
</dbReference>
<dbReference type="EMBL" id="JAGGJA010000007">
    <property type="protein sequence ID" value="MCW9707608.1"/>
    <property type="molecule type" value="Genomic_DNA"/>
</dbReference>
<dbReference type="NCBIfam" id="TIGR01070">
    <property type="entry name" value="mutS1"/>
    <property type="match status" value="1"/>
</dbReference>
<dbReference type="PANTHER" id="PTHR11361">
    <property type="entry name" value="DNA MISMATCH REPAIR PROTEIN MUTS FAMILY MEMBER"/>
    <property type="match status" value="1"/>
</dbReference>
<dbReference type="Gene3D" id="3.40.1170.10">
    <property type="entry name" value="DNA repair protein MutS, domain I"/>
    <property type="match status" value="1"/>
</dbReference>
<dbReference type="SMART" id="SM00534">
    <property type="entry name" value="MUTSac"/>
    <property type="match status" value="1"/>
</dbReference>
<dbReference type="HAMAP" id="MF_00096">
    <property type="entry name" value="MutS"/>
    <property type="match status" value="1"/>
</dbReference>
<dbReference type="Pfam" id="PF00488">
    <property type="entry name" value="MutS_V"/>
    <property type="match status" value="1"/>
</dbReference>
<keyword evidence="6 9" id="KW-0238">DNA-binding</keyword>
<dbReference type="InterPro" id="IPR027417">
    <property type="entry name" value="P-loop_NTPase"/>
</dbReference>
<dbReference type="InterPro" id="IPR036678">
    <property type="entry name" value="MutS_con_dom_sf"/>
</dbReference>
<dbReference type="InterPro" id="IPR000432">
    <property type="entry name" value="DNA_mismatch_repair_MutS_C"/>
</dbReference>
<evidence type="ECO:0000256" key="1">
    <source>
        <dbReference type="ARBA" id="ARBA00006271"/>
    </source>
</evidence>
<dbReference type="InterPro" id="IPR016151">
    <property type="entry name" value="DNA_mismatch_repair_MutS_N"/>
</dbReference>
<keyword evidence="7 9" id="KW-0234">DNA repair</keyword>
<dbReference type="CDD" id="cd03284">
    <property type="entry name" value="ABC_MutS1"/>
    <property type="match status" value="1"/>
</dbReference>
<dbReference type="SUPFAM" id="SSF55271">
    <property type="entry name" value="DNA repair protein MutS, domain I"/>
    <property type="match status" value="1"/>
</dbReference>
<evidence type="ECO:0000313" key="12">
    <source>
        <dbReference type="EMBL" id="MCW9707608.1"/>
    </source>
</evidence>
<name>A0ABT3PP18_9BACT</name>
<comment type="function">
    <text evidence="8 9">This protein is involved in the repair of mismatches in DNA. It is possible that it carries out the mismatch recognition step. This protein has a weak ATPase activity.</text>
</comment>
<dbReference type="NCBIfam" id="NF003810">
    <property type="entry name" value="PRK05399.1"/>
    <property type="match status" value="1"/>
</dbReference>
<protein>
    <recommendedName>
        <fullName evidence="2 9">DNA mismatch repair protein MutS</fullName>
    </recommendedName>
</protein>
<dbReference type="InterPro" id="IPR007861">
    <property type="entry name" value="DNA_mismatch_repair_MutS_clamp"/>
</dbReference>
<accession>A0ABT3PP18</accession>
<sequence length="882" mass="99186">MRQYHDIKEEHEGAILLFRVGDFYETFADDAELVSEELGITLTKRNNGSDQTPLAGFPYHALDTYLPKLVKKGYRVAVCEQVENPSEAKKAGRKIVSREVTEITTPGVTMSEKLLEHKRNNYAAAVYWEGKMAGVAFSDVSTGEFALSQVPKEQLHDLLQSVTPSELLLPQKLKNQVPEQLLDYNLTFIEEWVYEGDYGYNLLTDHFETHSLKGFGVEGLEVGHVAAGALMHYLQETQKASLGHIKRIQSFENQEYMALDGSTKRNLELTTTIQEGQSEGTLISILDDTETAMGGRLLRKWIMRPLKRMGPIRNRLNAVEALNVNHEIRENLREELGQVGDLERLISRICVGRANARDLAKLKMSLAQVPRIKMQFNQLEEPLLDDILDWLKLLVEVQERIEKAIVEDPPASVRDGGIFEDGFNEELDELRDIARNGKNYIKEIKEELATETGISSLKIGYNKVYGYYIEVTNTHTDKVPEHFIRKQTLVNSERYITPELKEVEEKILSSEERSKTLEYELFEELRLYVAEYAEQVQQIAQAIAELDCLQSFAEVAFSNNYCKPAIADDQVINITKGRHPVVEKTLPAGDPFIPNDIHLENEDEQILIITGPNMAGKSIILRQTGLIVLLAQIGCFVPADEAHIGLVDKIFTRVGASDNLAAGESTFLVEMNEAANILNNATRNSLILLDEVGRGTSTFDGLSIAWSLAEYLHNQPSVAAKTLFATHYHELNELENMYDHVVNYNVSVKEHDDKVIFLRKLVRGGADHSYGIQVADMAGLPSVVIERAKEILHNLESHSLDVTDSNGTLEEGAKKKKEAVKKAAKEMDKQGQITQPSLFQAQLDPNVEVLMDKLDACDPNRMTPIESLMLVSELKKLVDKSK</sequence>
<dbReference type="InterPro" id="IPR036187">
    <property type="entry name" value="DNA_mismatch_repair_MutS_sf"/>
</dbReference>
<comment type="caution">
    <text evidence="12">The sequence shown here is derived from an EMBL/GenBank/DDBJ whole genome shotgun (WGS) entry which is preliminary data.</text>
</comment>
<dbReference type="InterPro" id="IPR007860">
    <property type="entry name" value="DNA_mmatch_repair_MutS_con_dom"/>
</dbReference>
<evidence type="ECO:0000256" key="8">
    <source>
        <dbReference type="ARBA" id="ARBA00024647"/>
    </source>
</evidence>
<keyword evidence="3 9" id="KW-0547">Nucleotide-binding</keyword>
<dbReference type="SMART" id="SM00533">
    <property type="entry name" value="MUTSd"/>
    <property type="match status" value="1"/>
</dbReference>
<evidence type="ECO:0000256" key="2">
    <source>
        <dbReference type="ARBA" id="ARBA00021982"/>
    </source>
</evidence>
<dbReference type="Pfam" id="PF05188">
    <property type="entry name" value="MutS_II"/>
    <property type="match status" value="1"/>
</dbReference>
<gene>
    <name evidence="9 12" type="primary">mutS</name>
    <name evidence="12" type="ORF">J6I44_12145</name>
</gene>
<dbReference type="PANTHER" id="PTHR11361:SF34">
    <property type="entry name" value="DNA MISMATCH REPAIR PROTEIN MSH1, MITOCHONDRIAL"/>
    <property type="match status" value="1"/>
</dbReference>
<feature type="domain" description="DNA mismatch repair proteins mutS family" evidence="11">
    <location>
        <begin position="685"/>
        <end position="701"/>
    </location>
</feature>
<evidence type="ECO:0000256" key="4">
    <source>
        <dbReference type="ARBA" id="ARBA00022763"/>
    </source>
</evidence>
<dbReference type="InterPro" id="IPR017261">
    <property type="entry name" value="DNA_mismatch_repair_MutS/MSH"/>
</dbReference>
<dbReference type="InterPro" id="IPR045076">
    <property type="entry name" value="MutS"/>
</dbReference>
<evidence type="ECO:0000256" key="5">
    <source>
        <dbReference type="ARBA" id="ARBA00022840"/>
    </source>
</evidence>
<dbReference type="Gene3D" id="1.10.1420.10">
    <property type="match status" value="2"/>
</dbReference>
<dbReference type="Pfam" id="PF05192">
    <property type="entry name" value="MutS_III"/>
    <property type="match status" value="1"/>
</dbReference>
<evidence type="ECO:0000256" key="3">
    <source>
        <dbReference type="ARBA" id="ARBA00022741"/>
    </source>
</evidence>
<dbReference type="InterPro" id="IPR007696">
    <property type="entry name" value="DNA_mismatch_repair_MutS_core"/>
</dbReference>
<evidence type="ECO:0000256" key="9">
    <source>
        <dbReference type="HAMAP-Rule" id="MF_00096"/>
    </source>
</evidence>
<dbReference type="PIRSF" id="PIRSF037677">
    <property type="entry name" value="DNA_mis_repair_Msh6"/>
    <property type="match status" value="1"/>
</dbReference>
<dbReference type="Gene3D" id="3.40.50.300">
    <property type="entry name" value="P-loop containing nucleotide triphosphate hydrolases"/>
    <property type="match status" value="1"/>
</dbReference>
<evidence type="ECO:0000256" key="6">
    <source>
        <dbReference type="ARBA" id="ARBA00023125"/>
    </source>
</evidence>
<feature type="binding site" evidence="9">
    <location>
        <begin position="611"/>
        <end position="618"/>
    </location>
    <ligand>
        <name>ATP</name>
        <dbReference type="ChEBI" id="CHEBI:30616"/>
    </ligand>
</feature>
<dbReference type="Pfam" id="PF01624">
    <property type="entry name" value="MutS_I"/>
    <property type="match status" value="1"/>
</dbReference>
<reference evidence="12 13" key="1">
    <citation type="submission" date="2021-03" db="EMBL/GenBank/DDBJ databases">
        <title>Aliifodinibius sp. nov., a new bacterium isolated from saline soil.</title>
        <authorList>
            <person name="Galisteo C."/>
            <person name="De La Haba R."/>
            <person name="Sanchez-Porro C."/>
            <person name="Ventosa A."/>
        </authorList>
    </citation>
    <scope>NUCLEOTIDE SEQUENCE [LARGE SCALE GENOMIC DNA]</scope>
    <source>
        <strain evidence="12 13">1BSP15-2V2</strain>
    </source>
</reference>
<evidence type="ECO:0000256" key="7">
    <source>
        <dbReference type="ARBA" id="ARBA00023204"/>
    </source>
</evidence>
<proteinExistence type="inferred from homology"/>
<dbReference type="Proteomes" id="UP001207918">
    <property type="component" value="Unassembled WGS sequence"/>
</dbReference>
<dbReference type="SUPFAM" id="SSF53150">
    <property type="entry name" value="DNA repair protein MutS, domain II"/>
    <property type="match status" value="1"/>
</dbReference>
<dbReference type="SUPFAM" id="SSF52540">
    <property type="entry name" value="P-loop containing nucleoside triphosphate hydrolases"/>
    <property type="match status" value="1"/>
</dbReference>